<organism evidence="13 14">
    <name type="scientific">Acropora cervicornis</name>
    <name type="common">Staghorn coral</name>
    <dbReference type="NCBI Taxonomy" id="6130"/>
    <lineage>
        <taxon>Eukaryota</taxon>
        <taxon>Metazoa</taxon>
        <taxon>Cnidaria</taxon>
        <taxon>Anthozoa</taxon>
        <taxon>Hexacorallia</taxon>
        <taxon>Scleractinia</taxon>
        <taxon>Astrocoeniina</taxon>
        <taxon>Acroporidae</taxon>
        <taxon>Acropora</taxon>
    </lineage>
</organism>
<dbReference type="PANTHER" id="PTHR46182:SF2">
    <property type="entry name" value="FI19480P1"/>
    <property type="match status" value="1"/>
</dbReference>
<dbReference type="Proteomes" id="UP001249851">
    <property type="component" value="Unassembled WGS sequence"/>
</dbReference>
<proteinExistence type="predicted"/>
<dbReference type="FunFam" id="2.60.40.10:FF:000061">
    <property type="entry name" value="Dyslexia-associated protein KIAA0319 homolog"/>
    <property type="match status" value="3"/>
</dbReference>
<dbReference type="GO" id="GO:0001764">
    <property type="term" value="P:neuron migration"/>
    <property type="evidence" value="ECO:0007669"/>
    <property type="project" value="TreeGrafter"/>
</dbReference>
<keyword evidence="4" id="KW-0677">Repeat</keyword>
<dbReference type="Pfam" id="PF01392">
    <property type="entry name" value="Fz"/>
    <property type="match status" value="1"/>
</dbReference>
<keyword evidence="5 11" id="KW-1133">Transmembrane helix</keyword>
<evidence type="ECO:0000256" key="11">
    <source>
        <dbReference type="SAM" id="Phobius"/>
    </source>
</evidence>
<dbReference type="InterPro" id="IPR035986">
    <property type="entry name" value="PKD_dom_sf"/>
</dbReference>
<protein>
    <submittedName>
        <fullName evidence="13">Dyslexia-associated protein KIAA0319-like protein</fullName>
    </submittedName>
</protein>
<accession>A0AAD9USM5</accession>
<dbReference type="Pfam" id="PF23620">
    <property type="entry name" value="KIAA0319"/>
    <property type="match status" value="1"/>
</dbReference>
<dbReference type="InterPro" id="IPR020067">
    <property type="entry name" value="Frizzled_dom"/>
</dbReference>
<evidence type="ECO:0000256" key="10">
    <source>
        <dbReference type="SAM" id="MobiDB-lite"/>
    </source>
</evidence>
<dbReference type="Pfam" id="PF23597">
    <property type="entry name" value="KIAA0319_N"/>
    <property type="match status" value="1"/>
</dbReference>
<dbReference type="InterPro" id="IPR013980">
    <property type="entry name" value="MANSC_dom"/>
</dbReference>
<evidence type="ECO:0000313" key="14">
    <source>
        <dbReference type="Proteomes" id="UP001249851"/>
    </source>
</evidence>
<dbReference type="FunFam" id="2.60.40.10:FF:000257">
    <property type="entry name" value="Dyslexia-associated protein KIAA0319-like"/>
    <property type="match status" value="1"/>
</dbReference>
<dbReference type="Gene3D" id="1.10.2000.10">
    <property type="entry name" value="Frizzled cysteine-rich domain"/>
    <property type="match status" value="1"/>
</dbReference>
<keyword evidence="7" id="KW-1015">Disulfide bond</keyword>
<dbReference type="SMART" id="SM00089">
    <property type="entry name" value="PKD"/>
    <property type="match status" value="5"/>
</dbReference>
<evidence type="ECO:0000256" key="8">
    <source>
        <dbReference type="ARBA" id="ARBA00023180"/>
    </source>
</evidence>
<dbReference type="InterPro" id="IPR029865">
    <property type="entry name" value="KIAA0319-like"/>
</dbReference>
<dbReference type="GO" id="GO:0005886">
    <property type="term" value="C:plasma membrane"/>
    <property type="evidence" value="ECO:0007669"/>
    <property type="project" value="UniProtKB-SubCell"/>
</dbReference>
<dbReference type="EMBL" id="JARQWQ010000152">
    <property type="protein sequence ID" value="KAK2548222.1"/>
    <property type="molecule type" value="Genomic_DNA"/>
</dbReference>
<dbReference type="FunFam" id="2.60.40.10:FF:001655">
    <property type="entry name" value="Blast:Dyslexia-associated protein KIAA0319"/>
    <property type="match status" value="1"/>
</dbReference>
<name>A0AAD9USM5_ACRCE</name>
<dbReference type="Gene3D" id="2.60.40.10">
    <property type="entry name" value="Immunoglobulins"/>
    <property type="match status" value="5"/>
</dbReference>
<comment type="caution">
    <text evidence="9">Lacks conserved residue(s) required for the propagation of feature annotation.</text>
</comment>
<dbReference type="InterPro" id="IPR056502">
    <property type="entry name" value="KIAA0319-like_C"/>
</dbReference>
<evidence type="ECO:0000256" key="5">
    <source>
        <dbReference type="ARBA" id="ARBA00022989"/>
    </source>
</evidence>
<feature type="compositionally biased region" description="Basic and acidic residues" evidence="10">
    <location>
        <begin position="302"/>
        <end position="313"/>
    </location>
</feature>
<feature type="transmembrane region" description="Helical" evidence="11">
    <location>
        <begin position="1128"/>
        <end position="1153"/>
    </location>
</feature>
<evidence type="ECO:0000256" key="1">
    <source>
        <dbReference type="ARBA" id="ARBA00004236"/>
    </source>
</evidence>
<dbReference type="InterPro" id="IPR013783">
    <property type="entry name" value="Ig-like_fold"/>
</dbReference>
<evidence type="ECO:0000256" key="2">
    <source>
        <dbReference type="ARBA" id="ARBA00022475"/>
    </source>
</evidence>
<reference evidence="13" key="2">
    <citation type="journal article" date="2023" name="Science">
        <title>Genomic signatures of disease resistance in endangered staghorn corals.</title>
        <authorList>
            <person name="Vollmer S.V."/>
            <person name="Selwyn J.D."/>
            <person name="Despard B.A."/>
            <person name="Roesel C.L."/>
        </authorList>
    </citation>
    <scope>NUCLEOTIDE SEQUENCE</scope>
    <source>
        <strain evidence="13">K2</strain>
    </source>
</reference>
<evidence type="ECO:0000256" key="9">
    <source>
        <dbReference type="PROSITE-ProRule" id="PRU00090"/>
    </source>
</evidence>
<evidence type="ECO:0000256" key="7">
    <source>
        <dbReference type="ARBA" id="ARBA00023157"/>
    </source>
</evidence>
<dbReference type="AlphaFoldDB" id="A0AAD9USM5"/>
<keyword evidence="14" id="KW-1185">Reference proteome</keyword>
<dbReference type="PROSITE" id="PS50038">
    <property type="entry name" value="FZ"/>
    <property type="match status" value="1"/>
</dbReference>
<dbReference type="GO" id="GO:0031410">
    <property type="term" value="C:cytoplasmic vesicle"/>
    <property type="evidence" value="ECO:0007669"/>
    <property type="project" value="TreeGrafter"/>
</dbReference>
<gene>
    <name evidence="13" type="ORF">P5673_031624</name>
</gene>
<feature type="region of interest" description="Disordered" evidence="10">
    <location>
        <begin position="266"/>
        <end position="354"/>
    </location>
</feature>
<evidence type="ECO:0000256" key="4">
    <source>
        <dbReference type="ARBA" id="ARBA00022737"/>
    </source>
</evidence>
<evidence type="ECO:0000259" key="12">
    <source>
        <dbReference type="PROSITE" id="PS50038"/>
    </source>
</evidence>
<dbReference type="SUPFAM" id="SSF49299">
    <property type="entry name" value="PKD domain"/>
    <property type="match status" value="4"/>
</dbReference>
<dbReference type="Pfam" id="PF22352">
    <property type="entry name" value="K319L-like_PKD"/>
    <property type="match status" value="5"/>
</dbReference>
<dbReference type="PANTHER" id="PTHR46182">
    <property type="entry name" value="FI19480P1"/>
    <property type="match status" value="1"/>
</dbReference>
<sequence length="1229" mass="134625">MYSTLIHMLIVGIVNSKSNNVDLKNCLQDGREWYRATLRGGARAGNFSILRRPTSMRTCKELCCASNSCEMALLVNGGCFAVQCSSADSCMPQKVSRGSNVEAPRIFVRDIKNFLKKQGQHSLLTSYRGDKTLIREKRHAECHHYHGHVCNNYLDKSKPLYINRSPKILEEKLRSPFSLLKSRLLETCEKYALKAICLTTYPYCANSSEPKPVRLCKEDCEELESSVCESDFRVARQFDYFNSILPNCSGLPLKNSKEGEGCVTLELPARHSKPNSESEAAVESTNEGDEGGVTESSTNHDAVVEHHSKDDNHPTQPVPTEPVQSSQKLSSFKRSSKAPTEATKPITAENGLPVEPVITEYQPSNNSFLQTSLGEINPSSPELNQMSSGVANEVSVDTGFDQVDGNISVQDIPLPSPSGSSSALSSAQPDAETPSYVPVSLNVSGEAETEVDLAQSSDNTSFPVFPVNTSGAATNKTGNTVINVLTTGKSSPKLPTAEPRPSLQVSAGDNKVLTLPVNTVSLYASAWPKAKSDHPYSYHWQQISAPEGSHGYMEGQDSRRVILSQLDQTGVYQFKVKVTGANHAFGHAFINVTILAAPRVNKPPRADISPKEQSITLPTNEVVLDGSKSSDDDKIVQYKWEEVKGPLNDKNKMMSSGVDTPVLQLKSLVPGIYTFKLTVIDSDGESDSTTATVTVNNEKDYTPVARAGNDLVIVLPVNQVTLYANGSTDDKGIVSYEWSKAPSSPAVGDMQGTSSPVLKVSNMVVGDYAFVLKVTDTGGQTDSSTVTVVVQPEKNAPPVAVAGSDKDLVYPDDSTVLDASASHDDQKIVKYHWEQSSGPHLSEMIGVDEKVVTVKNLLEGNYVFKLTVTDEKGLTGTDTVAVNVKKDINKAPTANGGPDVLVYLPNRAAELDGSQSYDDHGIVEYEWSRDPKSPAAGDVINNSDRQAVLRLSNLVEGMYKFKLTVADGKGLKGSDVVLLNVREDENSIHLVELYLDVDITKFTEENKEQLIRKLAVILDVQDEDIIVEHLKEAGAGHSLIVLFYVKDKVSIARDGYEVAGILKEKIGNEEGFFEFRMLKVEAYICRNNCSGHGYCDRSTKTCVCESFWMQDVFKVHFGSKESNCDWSILYVTVIIFGIIMAIGGIVWAICFCMGRRRVRGKRRHHRYTVLDEDDDRLESMEMLPKGGKFLSTSLMLSDTDVDSDDESTVFEAKKRGMNGSLNGYIRKDT</sequence>
<keyword evidence="6 11" id="KW-0472">Membrane</keyword>
<keyword evidence="3 11" id="KW-0812">Transmembrane</keyword>
<comment type="subcellular location">
    <subcellularLocation>
        <location evidence="1">Cell membrane</location>
    </subcellularLocation>
</comment>
<dbReference type="CDD" id="cd00146">
    <property type="entry name" value="PKD"/>
    <property type="match status" value="3"/>
</dbReference>
<evidence type="ECO:0000256" key="6">
    <source>
        <dbReference type="ARBA" id="ARBA00023136"/>
    </source>
</evidence>
<feature type="region of interest" description="Disordered" evidence="10">
    <location>
        <begin position="403"/>
        <end position="437"/>
    </location>
</feature>
<keyword evidence="2" id="KW-1003">Cell membrane</keyword>
<feature type="domain" description="FZ" evidence="12">
    <location>
        <begin position="137"/>
        <end position="265"/>
    </location>
</feature>
<dbReference type="InterPro" id="IPR022409">
    <property type="entry name" value="PKD/Chitinase_dom"/>
</dbReference>
<evidence type="ECO:0000313" key="13">
    <source>
        <dbReference type="EMBL" id="KAK2548222.1"/>
    </source>
</evidence>
<comment type="caution">
    <text evidence="13">The sequence shown here is derived from an EMBL/GenBank/DDBJ whole genome shotgun (WGS) entry which is preliminary data.</text>
</comment>
<reference evidence="13" key="1">
    <citation type="journal article" date="2023" name="G3 (Bethesda)">
        <title>Whole genome assembly and annotation of the endangered Caribbean coral Acropora cervicornis.</title>
        <authorList>
            <person name="Selwyn J.D."/>
            <person name="Vollmer S.V."/>
        </authorList>
    </citation>
    <scope>NUCLEOTIDE SEQUENCE</scope>
    <source>
        <strain evidence="13">K2</strain>
    </source>
</reference>
<keyword evidence="8" id="KW-0325">Glycoprotein</keyword>
<feature type="compositionally biased region" description="Low complexity" evidence="10">
    <location>
        <begin position="417"/>
        <end position="427"/>
    </location>
</feature>
<evidence type="ECO:0000256" key="3">
    <source>
        <dbReference type="ARBA" id="ARBA00022692"/>
    </source>
</evidence>
<dbReference type="InterPro" id="IPR036790">
    <property type="entry name" value="Frizzled_dom_sf"/>
</dbReference>